<reference evidence="3 4" key="1">
    <citation type="journal article" date="2015" name="Stand. Genomic Sci.">
        <title>Genomic Encyclopedia of Bacterial and Archaeal Type Strains, Phase III: the genomes of soil and plant-associated and newly described type strains.</title>
        <authorList>
            <person name="Whitman W.B."/>
            <person name="Woyke T."/>
            <person name="Klenk H.P."/>
            <person name="Zhou Y."/>
            <person name="Lilburn T.G."/>
            <person name="Beck B.J."/>
            <person name="De Vos P."/>
            <person name="Vandamme P."/>
            <person name="Eisen J.A."/>
            <person name="Garrity G."/>
            <person name="Hugenholtz P."/>
            <person name="Kyrpides N.C."/>
        </authorList>
    </citation>
    <scope>NUCLEOTIDE SEQUENCE [LARGE SCALE GENOMIC DNA]</scope>
    <source>
        <strain evidence="3 4">CGMCC 1.7271</strain>
    </source>
</reference>
<feature type="domain" description="GH3 C-terminal" evidence="2">
    <location>
        <begin position="388"/>
        <end position="492"/>
    </location>
</feature>
<dbReference type="Proteomes" id="UP000316167">
    <property type="component" value="Unassembled WGS sequence"/>
</dbReference>
<dbReference type="Pfam" id="PF23572">
    <property type="entry name" value="GH3_C"/>
    <property type="match status" value="1"/>
</dbReference>
<dbReference type="RefSeq" id="WP_144886828.1">
    <property type="nucleotide sequence ID" value="NZ_VLLE01000004.1"/>
</dbReference>
<gene>
    <name evidence="3" type="ORF">IQ13_2660</name>
</gene>
<dbReference type="AlphaFoldDB" id="A0A562SKC7"/>
<evidence type="ECO:0000259" key="2">
    <source>
        <dbReference type="Pfam" id="PF23572"/>
    </source>
</evidence>
<organism evidence="3 4">
    <name type="scientific">Lacibacter cauensis</name>
    <dbReference type="NCBI Taxonomy" id="510947"/>
    <lineage>
        <taxon>Bacteria</taxon>
        <taxon>Pseudomonadati</taxon>
        <taxon>Bacteroidota</taxon>
        <taxon>Chitinophagia</taxon>
        <taxon>Chitinophagales</taxon>
        <taxon>Chitinophagaceae</taxon>
        <taxon>Lacibacter</taxon>
    </lineage>
</organism>
<feature type="domain" description="GH3 middle" evidence="1">
    <location>
        <begin position="297"/>
        <end position="361"/>
    </location>
</feature>
<comment type="caution">
    <text evidence="3">The sequence shown here is derived from an EMBL/GenBank/DDBJ whole genome shotgun (WGS) entry which is preliminary data.</text>
</comment>
<evidence type="ECO:0000313" key="4">
    <source>
        <dbReference type="Proteomes" id="UP000316167"/>
    </source>
</evidence>
<proteinExistence type="predicted"/>
<accession>A0A562SKC7</accession>
<dbReference type="PANTHER" id="PTHR31901">
    <property type="entry name" value="GH3 DOMAIN-CONTAINING PROTEIN"/>
    <property type="match status" value="1"/>
</dbReference>
<dbReference type="InterPro" id="IPR055378">
    <property type="entry name" value="GH3_C"/>
</dbReference>
<dbReference type="OrthoDB" id="5678283at2"/>
<evidence type="ECO:0000259" key="1">
    <source>
        <dbReference type="Pfam" id="PF23571"/>
    </source>
</evidence>
<dbReference type="GO" id="GO:0005737">
    <property type="term" value="C:cytoplasm"/>
    <property type="evidence" value="ECO:0007669"/>
    <property type="project" value="TreeGrafter"/>
</dbReference>
<name>A0A562SKC7_9BACT</name>
<dbReference type="PANTHER" id="PTHR31901:SF9">
    <property type="entry name" value="GH3 DOMAIN-CONTAINING PROTEIN"/>
    <property type="match status" value="1"/>
</dbReference>
<dbReference type="InterPro" id="IPR004993">
    <property type="entry name" value="GH3"/>
</dbReference>
<dbReference type="Pfam" id="PF23571">
    <property type="entry name" value="GH3_M"/>
    <property type="match status" value="1"/>
</dbReference>
<evidence type="ECO:0000313" key="3">
    <source>
        <dbReference type="EMBL" id="TWI81642.1"/>
    </source>
</evidence>
<dbReference type="EMBL" id="VLLE01000004">
    <property type="protein sequence ID" value="TWI81642.1"/>
    <property type="molecule type" value="Genomic_DNA"/>
</dbReference>
<dbReference type="Pfam" id="PF03321">
    <property type="entry name" value="GH3"/>
    <property type="match status" value="1"/>
</dbReference>
<dbReference type="GO" id="GO:0016881">
    <property type="term" value="F:acid-amino acid ligase activity"/>
    <property type="evidence" value="ECO:0007669"/>
    <property type="project" value="TreeGrafter"/>
</dbReference>
<protein>
    <submittedName>
        <fullName evidence="3">GH3 auxin-responsive promoter</fullName>
    </submittedName>
</protein>
<keyword evidence="4" id="KW-1185">Reference proteome</keyword>
<sequence length="508" mass="58309">MSLIEIKLPKSLSKALNLPVNSPKRQQIKALKKLLKKAKHTEFGQQYHFDEILHNRHIGKRFQELVPIHDYNKIYNNWWHKTLQGATDVCWPGKIKFFALSSGTSEAASKYIPITSDLMSGNRIVMIKQLLTLRTYENLPVRSVSKGWLMLGGSTDLQKGPGYYAGDLSGITAKKMPFWFTPFYKPGKEIAKTKDWNKKLDFIVEQAPNWDIGFVVGVPAWIQMCMEMIIERYQLKSIHDIWPNLAFFVHGGVSFEPYKHGFEKLISKPLIYIETYLASEGFIAYQSRQDAEGMKLVTNEHIFHEFVPFEDKNFDADGNIKPDAEALMIHEVEEGKDYALLISTSAGTWRYLIGDTIRFTNKEQCEIIITGRTKHFLSLVGEHLSVDNMNKAVQVVSEELNLSIPEYTVVGEPYGNFFAHHWYVACDDHANAEELRIRIDEALKEINDDYAVERGSALKEVFLDILPESTFMEFMKLKGKVGGQHKFPRVLKGKMLNDWQQFLTTGKL</sequence>
<dbReference type="InterPro" id="IPR055377">
    <property type="entry name" value="GH3_M"/>
</dbReference>